<evidence type="ECO:0000256" key="9">
    <source>
        <dbReference type="ARBA" id="ARBA00023204"/>
    </source>
</evidence>
<keyword evidence="7" id="KW-0378">Hydrolase</keyword>
<keyword evidence="10" id="KW-0206">Cytoskeleton</keyword>
<keyword evidence="9" id="KW-0234">DNA repair</keyword>
<dbReference type="SUPFAM" id="SSF46946">
    <property type="entry name" value="S13-like H2TH domain"/>
    <property type="match status" value="1"/>
</dbReference>
<keyword evidence="25" id="KW-1185">Reference proteome</keyword>
<dbReference type="GO" id="GO:0003677">
    <property type="term" value="F:DNA binding"/>
    <property type="evidence" value="ECO:0007669"/>
    <property type="project" value="UniProtKB-KW"/>
</dbReference>
<dbReference type="SUPFAM" id="SSF81624">
    <property type="entry name" value="N-terminal domain of MutM-like DNA repair proteins"/>
    <property type="match status" value="1"/>
</dbReference>
<evidence type="ECO:0000256" key="3">
    <source>
        <dbReference type="ARBA" id="ARBA00004300"/>
    </source>
</evidence>
<feature type="domain" description="Formamidopyrimidine-DNA glycosylase catalytic" evidence="23">
    <location>
        <begin position="39"/>
        <end position="154"/>
    </location>
</feature>
<comment type="subcellular location">
    <subcellularLocation>
        <location evidence="2">Chromosome</location>
    </subcellularLocation>
    <subcellularLocation>
        <location evidence="3">Cytoplasm</location>
        <location evidence="3">Cytoskeleton</location>
        <location evidence="3">Microtubule organizing center</location>
        <location evidence="3">Centrosome</location>
    </subcellularLocation>
    <subcellularLocation>
        <location evidence="1">Nucleus</location>
    </subcellularLocation>
</comment>
<evidence type="ECO:0000256" key="19">
    <source>
        <dbReference type="ARBA" id="ARBA00081872"/>
    </source>
</evidence>
<dbReference type="FunFam" id="1.10.8.50:FF:000007">
    <property type="entry name" value="endonuclease 8-like 1 isoform X1"/>
    <property type="match status" value="1"/>
</dbReference>
<dbReference type="SUPFAM" id="SSF57716">
    <property type="entry name" value="Glucocorticoid receptor-like (DNA-binding domain)"/>
    <property type="match status" value="1"/>
</dbReference>
<dbReference type="PROSITE" id="PS51068">
    <property type="entry name" value="FPG_CAT"/>
    <property type="match status" value="1"/>
</dbReference>
<feature type="region of interest" description="Disordered" evidence="22">
    <location>
        <begin position="374"/>
        <end position="479"/>
    </location>
</feature>
<dbReference type="GO" id="GO:0005813">
    <property type="term" value="C:centrosome"/>
    <property type="evidence" value="ECO:0007669"/>
    <property type="project" value="UniProtKB-SubCell"/>
</dbReference>
<proteinExistence type="predicted"/>
<dbReference type="GO" id="GO:0005634">
    <property type="term" value="C:nucleus"/>
    <property type="evidence" value="ECO:0007669"/>
    <property type="project" value="UniProtKB-SubCell"/>
</dbReference>
<keyword evidence="8" id="KW-0238">DNA-binding</keyword>
<dbReference type="GO" id="GO:0008270">
    <property type="term" value="F:zinc ion binding"/>
    <property type="evidence" value="ECO:0007669"/>
    <property type="project" value="InterPro"/>
</dbReference>
<evidence type="ECO:0000259" key="23">
    <source>
        <dbReference type="PROSITE" id="PS51068"/>
    </source>
</evidence>
<keyword evidence="12" id="KW-0539">Nucleus</keyword>
<dbReference type="FunFam" id="3.20.190.10:FF:000003">
    <property type="entry name" value="endonuclease 8-like 1 isoform X1"/>
    <property type="match status" value="1"/>
</dbReference>
<evidence type="ECO:0000256" key="7">
    <source>
        <dbReference type="ARBA" id="ARBA00022801"/>
    </source>
</evidence>
<dbReference type="GO" id="GO:0016829">
    <property type="term" value="F:lyase activity"/>
    <property type="evidence" value="ECO:0007669"/>
    <property type="project" value="UniProtKB-KW"/>
</dbReference>
<evidence type="ECO:0000256" key="18">
    <source>
        <dbReference type="ARBA" id="ARBA00079367"/>
    </source>
</evidence>
<keyword evidence="5" id="KW-0963">Cytoplasm</keyword>
<dbReference type="AlphaFoldDB" id="A0AAV7BTW2"/>
<dbReference type="GO" id="GO:0019104">
    <property type="term" value="F:DNA N-glycosylase activity"/>
    <property type="evidence" value="ECO:0007669"/>
    <property type="project" value="InterPro"/>
</dbReference>
<reference evidence="24" key="1">
    <citation type="thesis" date="2020" institute="ProQuest LLC" country="789 East Eisenhower Parkway, Ann Arbor, MI, USA">
        <title>Comparative Genomics and Chromosome Evolution.</title>
        <authorList>
            <person name="Mudd A.B."/>
        </authorList>
    </citation>
    <scope>NUCLEOTIDE SEQUENCE</scope>
    <source>
        <strain evidence="24">237g6f4</strain>
        <tissue evidence="24">Blood</tissue>
    </source>
</reference>
<evidence type="ECO:0000256" key="22">
    <source>
        <dbReference type="SAM" id="MobiDB-lite"/>
    </source>
</evidence>
<keyword evidence="14" id="KW-0326">Glycosidase</keyword>
<evidence type="ECO:0000256" key="21">
    <source>
        <dbReference type="ARBA" id="ARBA00083344"/>
    </source>
</evidence>
<dbReference type="InterPro" id="IPR010979">
    <property type="entry name" value="Ribosomal_uS13-like_H2TH"/>
</dbReference>
<organism evidence="24 25">
    <name type="scientific">Engystomops pustulosus</name>
    <name type="common">Tungara frog</name>
    <name type="synonym">Physalaemus pustulosus</name>
    <dbReference type="NCBI Taxonomy" id="76066"/>
    <lineage>
        <taxon>Eukaryota</taxon>
        <taxon>Metazoa</taxon>
        <taxon>Chordata</taxon>
        <taxon>Craniata</taxon>
        <taxon>Vertebrata</taxon>
        <taxon>Euteleostomi</taxon>
        <taxon>Amphibia</taxon>
        <taxon>Batrachia</taxon>
        <taxon>Anura</taxon>
        <taxon>Neobatrachia</taxon>
        <taxon>Hyloidea</taxon>
        <taxon>Leptodactylidae</taxon>
        <taxon>Leiuperinae</taxon>
        <taxon>Engystomops</taxon>
    </lineage>
</organism>
<dbReference type="InterPro" id="IPR035937">
    <property type="entry name" value="FPG_N"/>
</dbReference>
<evidence type="ECO:0000256" key="20">
    <source>
        <dbReference type="ARBA" id="ARBA00082920"/>
    </source>
</evidence>
<evidence type="ECO:0000256" key="14">
    <source>
        <dbReference type="ARBA" id="ARBA00023295"/>
    </source>
</evidence>
<dbReference type="GO" id="GO:0003906">
    <property type="term" value="F:DNA-(apurinic or apyrimidinic site) endonuclease activity"/>
    <property type="evidence" value="ECO:0007669"/>
    <property type="project" value="InterPro"/>
</dbReference>
<keyword evidence="4" id="KW-0158">Chromosome</keyword>
<feature type="compositionally biased region" description="Basic and acidic residues" evidence="22">
    <location>
        <begin position="413"/>
        <end position="422"/>
    </location>
</feature>
<accession>A0AAV7BTW2</accession>
<dbReference type="Pfam" id="PF09292">
    <property type="entry name" value="Neil1-DNA_bind"/>
    <property type="match status" value="1"/>
</dbReference>
<comment type="function">
    <text evidence="15">Involved in base excision repair of DNA damaged by oxidation or by mutagenic agents. Acts as a DNA glycosylase that recognizes and removes damaged bases. Has a preference for oxidized pyrimidines, such as thymine glycol, formamidopyrimidine (Fapy) and 5-hydroxyuracil. Has marginal activity towards 8-oxoguanine. Has AP (apurinic/apyrimidinic) lyase activity and introduces nicks in the DNA strand. Cleaves the DNA backbone by beta-delta elimination to generate a single-strand break at the site of the removed base with both 3'- and 5'-phosphates. Has DNA glycosylase/lyase activity towards mismatched uracil and thymine, in particular in U:C and T:C mismatches. Specifically binds 5-hydroxymethylcytosine (5hmC), suggesting that it acts as a specific reader of 5hmC.</text>
</comment>
<evidence type="ECO:0000256" key="2">
    <source>
        <dbReference type="ARBA" id="ARBA00004286"/>
    </source>
</evidence>
<gene>
    <name evidence="24" type="ORF">GDO81_009749</name>
</gene>
<dbReference type="Gene3D" id="1.10.8.50">
    <property type="match status" value="1"/>
</dbReference>
<dbReference type="GO" id="GO:0006284">
    <property type="term" value="P:base-excision repair"/>
    <property type="evidence" value="ECO:0007669"/>
    <property type="project" value="InterPro"/>
</dbReference>
<keyword evidence="6" id="KW-0227">DNA damage</keyword>
<dbReference type="InterPro" id="IPR015371">
    <property type="entry name" value="Endonuclease-VIII_DNA-bd"/>
</dbReference>
<dbReference type="PANTHER" id="PTHR22993:SF27">
    <property type="entry name" value="ENDONUCLEASE 8-LIKE 1"/>
    <property type="match status" value="1"/>
</dbReference>
<dbReference type="GO" id="GO:0005694">
    <property type="term" value="C:chromosome"/>
    <property type="evidence" value="ECO:0007669"/>
    <property type="project" value="UniProtKB-SubCell"/>
</dbReference>
<dbReference type="Gene3D" id="3.20.190.10">
    <property type="entry name" value="MutM-like, N-terminal"/>
    <property type="match status" value="1"/>
</dbReference>
<evidence type="ECO:0000256" key="16">
    <source>
        <dbReference type="ARBA" id="ARBA00073169"/>
    </source>
</evidence>
<evidence type="ECO:0000256" key="10">
    <source>
        <dbReference type="ARBA" id="ARBA00023212"/>
    </source>
</evidence>
<dbReference type="SMART" id="SM00898">
    <property type="entry name" value="Fapy_DNA_glyco"/>
    <property type="match status" value="1"/>
</dbReference>
<dbReference type="InterPro" id="IPR012319">
    <property type="entry name" value="FPG_cat"/>
</dbReference>
<evidence type="ECO:0000256" key="8">
    <source>
        <dbReference type="ARBA" id="ARBA00023125"/>
    </source>
</evidence>
<dbReference type="Pfam" id="PF01149">
    <property type="entry name" value="Fapy_DNA_glyco"/>
    <property type="match status" value="1"/>
</dbReference>
<protein>
    <recommendedName>
        <fullName evidence="16">Endonuclease 8-like 1</fullName>
    </recommendedName>
    <alternativeName>
        <fullName evidence="19">DNA glycosylase/AP lyase Neil1</fullName>
    </alternativeName>
    <alternativeName>
        <fullName evidence="17">DNA-(apurinic or apyrimidinic site) lyase Neil1</fullName>
    </alternativeName>
    <alternativeName>
        <fullName evidence="21">Endonuclease VIII-like 1</fullName>
    </alternativeName>
    <alternativeName>
        <fullName evidence="18">Nei homolog 1</fullName>
    </alternativeName>
    <alternativeName>
        <fullName evidence="20">Nei-like protein 1</fullName>
    </alternativeName>
</protein>
<evidence type="ECO:0000256" key="4">
    <source>
        <dbReference type="ARBA" id="ARBA00022454"/>
    </source>
</evidence>
<name>A0AAV7BTW2_ENGPU</name>
<keyword evidence="11" id="KW-0456">Lyase</keyword>
<evidence type="ECO:0000256" key="1">
    <source>
        <dbReference type="ARBA" id="ARBA00004123"/>
    </source>
</evidence>
<dbReference type="PANTHER" id="PTHR22993">
    <property type="entry name" value="FORMAMIDOPYRIMIDINE-DNA GLYCOSYLASE"/>
    <property type="match status" value="1"/>
</dbReference>
<evidence type="ECO:0000256" key="13">
    <source>
        <dbReference type="ARBA" id="ARBA00023268"/>
    </source>
</evidence>
<evidence type="ECO:0000256" key="17">
    <source>
        <dbReference type="ARBA" id="ARBA00076846"/>
    </source>
</evidence>
<evidence type="ECO:0000256" key="15">
    <source>
        <dbReference type="ARBA" id="ARBA00055258"/>
    </source>
</evidence>
<evidence type="ECO:0000256" key="5">
    <source>
        <dbReference type="ARBA" id="ARBA00022490"/>
    </source>
</evidence>
<comment type="caution">
    <text evidence="24">The sequence shown here is derived from an EMBL/GenBank/DDBJ whole genome shotgun (WGS) entry which is preliminary data.</text>
</comment>
<evidence type="ECO:0000256" key="6">
    <source>
        <dbReference type="ARBA" id="ARBA00022763"/>
    </source>
</evidence>
<keyword evidence="13" id="KW-0511">Multifunctional enzyme</keyword>
<dbReference type="EMBL" id="WNYA01000004">
    <property type="protein sequence ID" value="KAG8576018.1"/>
    <property type="molecule type" value="Genomic_DNA"/>
</dbReference>
<evidence type="ECO:0000313" key="24">
    <source>
        <dbReference type="EMBL" id="KAG8576018.1"/>
    </source>
</evidence>
<evidence type="ECO:0000256" key="12">
    <source>
        <dbReference type="ARBA" id="ARBA00023242"/>
    </source>
</evidence>
<sequence>MNASNKTQWTNKSRGGRYRREFYAGSRYRFGADKDEDMPEGPELHLASLFVNKVCDGLRFGGKVEKSEVSKNPEVPFSCPEYTISAVSRGKEVKLILTPVADADEVASVIFRFGMSGSFKFTAEDEIPKHAHLRFFTVDVPRKVLCFVDPRRFGTWEYNGTWKPERGPCVMMEYEKFRENVFKHLSDKAFEKPICEVMLNQKYFNGIGNYLRAEILFRLKIPPFMPARAVLESVRNQSQVLNADLPLSKKVKIKKENPDLLQLCNLVPMEVIQLGGKGYDPGHGEDYAAFEQWLQCYFVPGMKSLRDSNGRTIWFQGEPGPLAPKGKGKKVRKQRKSVDIDAKPVKAETNATKRKAAKAKSTTVKKECKEEVMEEGGETAVKRKRAKTTENSMGDSKIISAGERGTHLRSKRKIVDNLEVKISRRLSQQSPVPKTPARKRKAAKLLADDTPTPKPRPRRLKSDVSKQSQNSPKPRTRRK</sequence>
<dbReference type="Proteomes" id="UP000824782">
    <property type="component" value="Unassembled WGS sequence"/>
</dbReference>
<evidence type="ECO:0000313" key="25">
    <source>
        <dbReference type="Proteomes" id="UP000824782"/>
    </source>
</evidence>
<evidence type="ECO:0000256" key="11">
    <source>
        <dbReference type="ARBA" id="ARBA00023239"/>
    </source>
</evidence>